<reference evidence="2 3" key="1">
    <citation type="submission" date="2019-10" db="EMBL/GenBank/DDBJ databases">
        <title>Draft genome sequences of Lactobacillus strains.</title>
        <authorList>
            <person name="Cho G.-S."/>
            <person name="Fagbemigun O."/>
            <person name="Brinks E."/>
            <person name="Franz C.M.A.P."/>
        </authorList>
    </citation>
    <scope>NUCLEOTIDE SEQUENCE [LARGE SCALE GENOMIC DNA]</scope>
    <source>
        <strain evidence="2 3">313</strain>
    </source>
</reference>
<dbReference type="GO" id="GO:0000030">
    <property type="term" value="F:mannosyltransferase activity"/>
    <property type="evidence" value="ECO:0007669"/>
    <property type="project" value="TreeGrafter"/>
</dbReference>
<dbReference type="EMBL" id="WHOE01000038">
    <property type="protein sequence ID" value="MPW14598.1"/>
    <property type="molecule type" value="Genomic_DNA"/>
</dbReference>
<dbReference type="GO" id="GO:0051999">
    <property type="term" value="P:mannosyl-inositol phosphorylceramide biosynthetic process"/>
    <property type="evidence" value="ECO:0007669"/>
    <property type="project" value="TreeGrafter"/>
</dbReference>
<sequence length="272" mass="32265">MSNNRDIPKVINYFWFGKAPLPPLVRECIKSWKKFCSDYEIKRWDESNFDINICDYVKEAYMAKKWAFVSDYARFYILNKYGGIYLDTDVELIKSIEPIRKKGSFFALETEEYDSLNPGIGMATYANNGFYKKIINNYNQDHFIDKYGLENKTPVGKRVANFLKKDGLKNIRGIQKVDNIIIYPKDYFCPLNYFTGQSHFTENTVAIHHYSASWLTSDEKKYHKIGQRVSKIFGRKIGEEVEKVIRFPYSFKRKWEKKGFINTVKYYFRKVV</sequence>
<dbReference type="InterPro" id="IPR051706">
    <property type="entry name" value="Glycosyltransferase_domain"/>
</dbReference>
<proteinExistence type="predicted"/>
<dbReference type="Pfam" id="PF04488">
    <property type="entry name" value="Gly_transf_sug"/>
    <property type="match status" value="1"/>
</dbReference>
<dbReference type="Gene3D" id="3.90.550.20">
    <property type="match status" value="1"/>
</dbReference>
<dbReference type="SUPFAM" id="SSF53448">
    <property type="entry name" value="Nucleotide-diphospho-sugar transferases"/>
    <property type="match status" value="1"/>
</dbReference>
<gene>
    <name evidence="2" type="ORF">GDZ32_06520</name>
</gene>
<dbReference type="PANTHER" id="PTHR32385:SF15">
    <property type="entry name" value="INOSITOL PHOSPHOCERAMIDE MANNOSYLTRANSFERASE 1"/>
    <property type="match status" value="1"/>
</dbReference>
<evidence type="ECO:0000313" key="2">
    <source>
        <dbReference type="EMBL" id="MPW14598.1"/>
    </source>
</evidence>
<dbReference type="GO" id="GO:0016020">
    <property type="term" value="C:membrane"/>
    <property type="evidence" value="ECO:0007669"/>
    <property type="project" value="GOC"/>
</dbReference>
<comment type="caution">
    <text evidence="2">The sequence shown here is derived from an EMBL/GenBank/DDBJ whole genome shotgun (WGS) entry which is preliminary data.</text>
</comment>
<organism evidence="2 3">
    <name type="scientific">Lactobacillus helveticus</name>
    <name type="common">Lactobacillus suntoryeus</name>
    <dbReference type="NCBI Taxonomy" id="1587"/>
    <lineage>
        <taxon>Bacteria</taxon>
        <taxon>Bacillati</taxon>
        <taxon>Bacillota</taxon>
        <taxon>Bacilli</taxon>
        <taxon>Lactobacillales</taxon>
        <taxon>Lactobacillaceae</taxon>
        <taxon>Lactobacillus</taxon>
    </lineage>
</organism>
<protein>
    <submittedName>
        <fullName evidence="2">Glycosyl transferase</fullName>
    </submittedName>
</protein>
<keyword evidence="1 2" id="KW-0808">Transferase</keyword>
<evidence type="ECO:0000256" key="1">
    <source>
        <dbReference type="ARBA" id="ARBA00022679"/>
    </source>
</evidence>
<name>A0A6A7K250_LACHE</name>
<dbReference type="InterPro" id="IPR007577">
    <property type="entry name" value="GlycoTrfase_DXD_sugar-bd_CS"/>
</dbReference>
<dbReference type="PANTHER" id="PTHR32385">
    <property type="entry name" value="MANNOSYL PHOSPHORYLINOSITOL CERAMIDE SYNTHASE"/>
    <property type="match status" value="1"/>
</dbReference>
<accession>A0A6A7K250</accession>
<dbReference type="Proteomes" id="UP000430466">
    <property type="component" value="Unassembled WGS sequence"/>
</dbReference>
<evidence type="ECO:0000313" key="3">
    <source>
        <dbReference type="Proteomes" id="UP000430466"/>
    </source>
</evidence>
<dbReference type="AlphaFoldDB" id="A0A6A7K250"/>
<dbReference type="InterPro" id="IPR029044">
    <property type="entry name" value="Nucleotide-diphossugar_trans"/>
</dbReference>